<accession>A0A5R9LG15</accession>
<dbReference type="GO" id="GO:0030983">
    <property type="term" value="F:mismatched DNA binding"/>
    <property type="evidence" value="ECO:0007669"/>
    <property type="project" value="InterPro"/>
</dbReference>
<dbReference type="Proteomes" id="UP000307430">
    <property type="component" value="Unassembled WGS sequence"/>
</dbReference>
<dbReference type="GO" id="GO:0005829">
    <property type="term" value="C:cytosol"/>
    <property type="evidence" value="ECO:0007669"/>
    <property type="project" value="TreeGrafter"/>
</dbReference>
<keyword evidence="6" id="KW-1185">Reference proteome</keyword>
<dbReference type="InterPro" id="IPR045076">
    <property type="entry name" value="MutS"/>
</dbReference>
<keyword evidence="2" id="KW-0067">ATP-binding</keyword>
<dbReference type="PANTHER" id="PTHR11361:SF34">
    <property type="entry name" value="DNA MISMATCH REPAIR PROTEIN MSH1, MITOCHONDRIAL"/>
    <property type="match status" value="1"/>
</dbReference>
<keyword evidence="1" id="KW-0547">Nucleotide-binding</keyword>
<name>A0A5R9LG15_9ENTR</name>
<gene>
    <name evidence="5" type="ORF">FE839_14490</name>
</gene>
<proteinExistence type="predicted"/>
<keyword evidence="3" id="KW-0238">DNA-binding</keyword>
<evidence type="ECO:0000313" key="6">
    <source>
        <dbReference type="Proteomes" id="UP000307430"/>
    </source>
</evidence>
<dbReference type="GO" id="GO:0005524">
    <property type="term" value="F:ATP binding"/>
    <property type="evidence" value="ECO:0007669"/>
    <property type="project" value="UniProtKB-KW"/>
</dbReference>
<dbReference type="InterPro" id="IPR027417">
    <property type="entry name" value="P-loop_NTPase"/>
</dbReference>
<protein>
    <submittedName>
        <fullName evidence="5">DNA mismatch repair protein MutS</fullName>
    </submittedName>
</protein>
<reference evidence="5 6" key="1">
    <citation type="submission" date="2019-05" db="EMBL/GenBank/DDBJ databases">
        <title>Genome sequence of Klebsiella sp strain TOUT106.</title>
        <authorList>
            <person name="Rahi P."/>
            <person name="Chaudhari D."/>
        </authorList>
    </citation>
    <scope>NUCLEOTIDE SEQUENCE [LARGE SCALE GENOMIC DNA]</scope>
    <source>
        <strain evidence="5 6">TOUT106</strain>
    </source>
</reference>
<comment type="caution">
    <text evidence="5">The sequence shown here is derived from an EMBL/GenBank/DDBJ whole genome shotgun (WGS) entry which is preliminary data.</text>
</comment>
<dbReference type="SUPFAM" id="SSF52540">
    <property type="entry name" value="P-loop containing nucleoside triphosphate hydrolases"/>
    <property type="match status" value="1"/>
</dbReference>
<evidence type="ECO:0000259" key="4">
    <source>
        <dbReference type="SMART" id="SM00534"/>
    </source>
</evidence>
<evidence type="ECO:0000256" key="3">
    <source>
        <dbReference type="ARBA" id="ARBA00023125"/>
    </source>
</evidence>
<dbReference type="PANTHER" id="PTHR11361">
    <property type="entry name" value="DNA MISMATCH REPAIR PROTEIN MUTS FAMILY MEMBER"/>
    <property type="match status" value="1"/>
</dbReference>
<dbReference type="InterPro" id="IPR000432">
    <property type="entry name" value="DNA_mismatch_repair_MutS_C"/>
</dbReference>
<dbReference type="GO" id="GO:0006298">
    <property type="term" value="P:mismatch repair"/>
    <property type="evidence" value="ECO:0007669"/>
    <property type="project" value="InterPro"/>
</dbReference>
<evidence type="ECO:0000256" key="2">
    <source>
        <dbReference type="ARBA" id="ARBA00022840"/>
    </source>
</evidence>
<evidence type="ECO:0000313" key="5">
    <source>
        <dbReference type="EMBL" id="TLV15608.1"/>
    </source>
</evidence>
<dbReference type="AlphaFoldDB" id="A0A5R9LG15"/>
<dbReference type="SMART" id="SM00534">
    <property type="entry name" value="MUTSac"/>
    <property type="match status" value="1"/>
</dbReference>
<dbReference type="GO" id="GO:0140664">
    <property type="term" value="F:ATP-dependent DNA damage sensor activity"/>
    <property type="evidence" value="ECO:0007669"/>
    <property type="project" value="InterPro"/>
</dbReference>
<evidence type="ECO:0000256" key="1">
    <source>
        <dbReference type="ARBA" id="ARBA00022741"/>
    </source>
</evidence>
<dbReference type="Gene3D" id="3.40.50.300">
    <property type="entry name" value="P-loop containing nucleotide triphosphate hydrolases"/>
    <property type="match status" value="1"/>
</dbReference>
<dbReference type="EMBL" id="VCHQ01000018">
    <property type="protein sequence ID" value="TLV15608.1"/>
    <property type="molecule type" value="Genomic_DNA"/>
</dbReference>
<organism evidence="5 6">
    <name type="scientific">Klebsiella indica</name>
    <dbReference type="NCBI Taxonomy" id="2582917"/>
    <lineage>
        <taxon>Bacteria</taxon>
        <taxon>Pseudomonadati</taxon>
        <taxon>Pseudomonadota</taxon>
        <taxon>Gammaproteobacteria</taxon>
        <taxon>Enterobacterales</taxon>
        <taxon>Enterobacteriaceae</taxon>
        <taxon>Klebsiella/Raoultella group</taxon>
        <taxon>Klebsiella</taxon>
    </lineage>
</organism>
<feature type="domain" description="DNA mismatch repair proteins mutS family" evidence="4">
    <location>
        <begin position="324"/>
        <end position="500"/>
    </location>
</feature>
<dbReference type="RefSeq" id="WP_138361509.1">
    <property type="nucleotide sequence ID" value="NZ_VCHQ01000018.1"/>
</dbReference>
<sequence>MKTYLMYKNKDFIVDDSFPEHFNIMMKDLELNVLLQSLSAGDDFLYSVVKKAISQLLCEVPDIEYRQAILKDCLSHPDIIRDFYSVVVECLSKEKDNLHYGVFGHYPSAVLHQSISFTRYLLVSLRKVRCIAEANLSHFASTGMARLFAMIIQELNEEYLAMIEEHLKKMSFKKGILISARPGEGNRGEDYVLRQPNRQEKGWFRRLFVRKPEHYTVQIAPRDENGFRALSNLQDEGLVLVARAMAQSTAHLLNFFKSLRTELGFYIACINLSETLNMRHIPQCFPVPAYKCERYLSFDSLYDICLVLTADKTVIANTLKADNKNTFIITGANQGGKSTFLRSLGLAQVMMQSGMFVTSESFCTDICRHIFTHYKCEEDSHMISGKLDEELRRMRDIIDLLEKDDLVLFNESFSATNSREGADIIRGIVAALAECKVKLFLVTHSSEFACTYYKEHHQDAIYLCAERRDGGERTFRLTEGVPLDTSYGEDLFEEVFTRDMPSVS</sequence>
<dbReference type="Pfam" id="PF00488">
    <property type="entry name" value="MutS_V"/>
    <property type="match status" value="1"/>
</dbReference>